<reference evidence="1 2" key="1">
    <citation type="submission" date="2019-12" db="EMBL/GenBank/DDBJ databases">
        <title>Maritimibacter sp. nov. sp. isolated from sea sand.</title>
        <authorList>
            <person name="Kim J."/>
            <person name="Jeong S.E."/>
            <person name="Jung H.S."/>
            <person name="Jeon C.O."/>
        </authorList>
    </citation>
    <scope>NUCLEOTIDE SEQUENCE [LARGE SCALE GENOMIC DNA]</scope>
    <source>
        <strain evidence="1 2">DP07</strain>
    </source>
</reference>
<evidence type="ECO:0000313" key="2">
    <source>
        <dbReference type="Proteomes" id="UP000467322"/>
    </source>
</evidence>
<keyword evidence="2" id="KW-1185">Reference proteome</keyword>
<gene>
    <name evidence="1" type="ORF">GQE99_14990</name>
</gene>
<protein>
    <recommendedName>
        <fullName evidence="3">Helix-turn-helix domain-containing protein</fullName>
    </recommendedName>
</protein>
<evidence type="ECO:0008006" key="3">
    <source>
        <dbReference type="Google" id="ProtNLM"/>
    </source>
</evidence>
<dbReference type="EMBL" id="WTUX01000019">
    <property type="protein sequence ID" value="MZR14323.1"/>
    <property type="molecule type" value="Genomic_DNA"/>
</dbReference>
<accession>A0A845M9B9</accession>
<name>A0A845M9B9_9RHOB</name>
<organism evidence="1 2">
    <name type="scientific">Maritimibacter harenae</name>
    <dbReference type="NCBI Taxonomy" id="2606218"/>
    <lineage>
        <taxon>Bacteria</taxon>
        <taxon>Pseudomonadati</taxon>
        <taxon>Pseudomonadota</taxon>
        <taxon>Alphaproteobacteria</taxon>
        <taxon>Rhodobacterales</taxon>
        <taxon>Roseobacteraceae</taxon>
        <taxon>Maritimibacter</taxon>
    </lineage>
</organism>
<sequence length="68" mass="7486">MQETAAAYYIGVSPSKLRTLGIPRKISGGNFLFDIRDLDAWADALDYEGDEGWEDTSEVDRAFGIAAE</sequence>
<evidence type="ECO:0000313" key="1">
    <source>
        <dbReference type="EMBL" id="MZR14323.1"/>
    </source>
</evidence>
<dbReference type="AlphaFoldDB" id="A0A845M9B9"/>
<dbReference type="Proteomes" id="UP000467322">
    <property type="component" value="Unassembled WGS sequence"/>
</dbReference>
<comment type="caution">
    <text evidence="1">The sequence shown here is derived from an EMBL/GenBank/DDBJ whole genome shotgun (WGS) entry which is preliminary data.</text>
</comment>
<proteinExistence type="predicted"/>